<dbReference type="InterPro" id="IPR002328">
    <property type="entry name" value="ADH_Zn_CS"/>
</dbReference>
<dbReference type="EMBL" id="CAJOBC010000659">
    <property type="protein sequence ID" value="CAF3612505.1"/>
    <property type="molecule type" value="Genomic_DNA"/>
</dbReference>
<dbReference type="Proteomes" id="UP000663829">
    <property type="component" value="Unassembled WGS sequence"/>
</dbReference>
<evidence type="ECO:0000313" key="8">
    <source>
        <dbReference type="EMBL" id="CAF0825751.1"/>
    </source>
</evidence>
<dbReference type="Pfam" id="PF08240">
    <property type="entry name" value="ADH_N"/>
    <property type="match status" value="1"/>
</dbReference>
<dbReference type="OrthoDB" id="1879366at2759"/>
<evidence type="ECO:0000256" key="4">
    <source>
        <dbReference type="ARBA" id="ARBA00023002"/>
    </source>
</evidence>
<evidence type="ECO:0000256" key="5">
    <source>
        <dbReference type="RuleBase" id="RU361277"/>
    </source>
</evidence>
<dbReference type="SUPFAM" id="SSF51735">
    <property type="entry name" value="NAD(P)-binding Rossmann-fold domains"/>
    <property type="match status" value="1"/>
</dbReference>
<proteinExistence type="inferred from homology"/>
<dbReference type="InterPro" id="IPR011032">
    <property type="entry name" value="GroES-like_sf"/>
</dbReference>
<evidence type="ECO:0000313" key="11">
    <source>
        <dbReference type="Proteomes" id="UP000663829"/>
    </source>
</evidence>
<dbReference type="EMBL" id="CAJNOQ010000659">
    <property type="protein sequence ID" value="CAF0825751.1"/>
    <property type="molecule type" value="Genomic_DNA"/>
</dbReference>
<feature type="domain" description="Enoyl reductase (ER)" evidence="6">
    <location>
        <begin position="19"/>
        <end position="336"/>
    </location>
</feature>
<dbReference type="Proteomes" id="UP000682733">
    <property type="component" value="Unassembled WGS sequence"/>
</dbReference>
<protein>
    <recommendedName>
        <fullName evidence="6">Enoyl reductase (ER) domain-containing protein</fullName>
    </recommendedName>
</protein>
<dbReference type="InterPro" id="IPR020843">
    <property type="entry name" value="ER"/>
</dbReference>
<evidence type="ECO:0000259" key="6">
    <source>
        <dbReference type="SMART" id="SM00829"/>
    </source>
</evidence>
<sequence length="353" mass="39403">MKMYNKMIQAQGLAVIEPSSQFQLFPFYRHAPGPHDVLIRIHYCGICRSDISSVKNEWKNSHYPLVPGHEITGVIEKRGDKVSRKLRIGDKVGIGCLINSCRHCDLCKDDLEHLCSKSVTYNQDTIMPMVQGGYSTCITVDEHYVVKIGKDMPLDASAPLLCTGISVYSALKQHRIGKNTKIAIAGHGSLAHIAIQMARVFGADVTVILAEEHIGDAMNLGAKHYLCTSDKQNIKRASNKFHFILDTISNNHDIVPYLELLKFEGTLCMIGMRPTFVQFPVTYLLLKRLRICGSMSGGMKELQKMFDFCSKHSIQCDFESVPASSEDILAAYERVLKDDAKCNYVIDLTKGIA</sequence>
<dbReference type="InterPro" id="IPR013149">
    <property type="entry name" value="ADH-like_C"/>
</dbReference>
<keyword evidence="11" id="KW-1185">Reference proteome</keyword>
<evidence type="ECO:0000313" key="9">
    <source>
        <dbReference type="EMBL" id="CAF3544191.1"/>
    </source>
</evidence>
<organism evidence="8 11">
    <name type="scientific">Didymodactylos carnosus</name>
    <dbReference type="NCBI Taxonomy" id="1234261"/>
    <lineage>
        <taxon>Eukaryota</taxon>
        <taxon>Metazoa</taxon>
        <taxon>Spiralia</taxon>
        <taxon>Gnathifera</taxon>
        <taxon>Rotifera</taxon>
        <taxon>Eurotatoria</taxon>
        <taxon>Bdelloidea</taxon>
        <taxon>Philodinida</taxon>
        <taxon>Philodinidae</taxon>
        <taxon>Didymodactylos</taxon>
    </lineage>
</organism>
<gene>
    <name evidence="8" type="ORF">GPM918_LOCUS4787</name>
    <name evidence="7" type="ORF">OVA965_LOCUS2720</name>
    <name evidence="10" type="ORF">SRO942_LOCUS4788</name>
    <name evidence="9" type="ORF">TMI583_LOCUS2719</name>
</gene>
<dbReference type="Proteomes" id="UP000681722">
    <property type="component" value="Unassembled WGS sequence"/>
</dbReference>
<name>A0A813UCI4_9BILA</name>
<keyword evidence="3 5" id="KW-0862">Zinc</keyword>
<accession>A0A813UCI4</accession>
<dbReference type="CDD" id="cd05283">
    <property type="entry name" value="CAD1"/>
    <property type="match status" value="1"/>
</dbReference>
<dbReference type="SMART" id="SM00829">
    <property type="entry name" value="PKS_ER"/>
    <property type="match status" value="1"/>
</dbReference>
<dbReference type="GO" id="GO:0008270">
    <property type="term" value="F:zinc ion binding"/>
    <property type="evidence" value="ECO:0007669"/>
    <property type="project" value="InterPro"/>
</dbReference>
<comment type="cofactor">
    <cofactor evidence="1 5">
        <name>Zn(2+)</name>
        <dbReference type="ChEBI" id="CHEBI:29105"/>
    </cofactor>
</comment>
<evidence type="ECO:0000256" key="3">
    <source>
        <dbReference type="ARBA" id="ARBA00022833"/>
    </source>
</evidence>
<dbReference type="InterPro" id="IPR036291">
    <property type="entry name" value="NAD(P)-bd_dom_sf"/>
</dbReference>
<dbReference type="InterPro" id="IPR013154">
    <property type="entry name" value="ADH-like_N"/>
</dbReference>
<dbReference type="GO" id="GO:0016616">
    <property type="term" value="F:oxidoreductase activity, acting on the CH-OH group of donors, NAD or NADP as acceptor"/>
    <property type="evidence" value="ECO:0007669"/>
    <property type="project" value="InterPro"/>
</dbReference>
<dbReference type="SUPFAM" id="SSF50129">
    <property type="entry name" value="GroES-like"/>
    <property type="match status" value="1"/>
</dbReference>
<dbReference type="Gene3D" id="3.40.50.720">
    <property type="entry name" value="NAD(P)-binding Rossmann-like Domain"/>
    <property type="match status" value="1"/>
</dbReference>
<dbReference type="FunFam" id="3.40.50.720:FF:000022">
    <property type="entry name" value="Cinnamyl alcohol dehydrogenase"/>
    <property type="match status" value="1"/>
</dbReference>
<dbReference type="Proteomes" id="UP000677228">
    <property type="component" value="Unassembled WGS sequence"/>
</dbReference>
<dbReference type="AlphaFoldDB" id="A0A813UCI4"/>
<evidence type="ECO:0000313" key="10">
    <source>
        <dbReference type="EMBL" id="CAF3612505.1"/>
    </source>
</evidence>
<comment type="similarity">
    <text evidence="5">Belongs to the zinc-containing alcohol dehydrogenase family.</text>
</comment>
<dbReference type="EMBL" id="CAJNOK010000601">
    <property type="protein sequence ID" value="CAF0764200.1"/>
    <property type="molecule type" value="Genomic_DNA"/>
</dbReference>
<keyword evidence="2 5" id="KW-0479">Metal-binding</keyword>
<reference evidence="8" key="1">
    <citation type="submission" date="2021-02" db="EMBL/GenBank/DDBJ databases">
        <authorList>
            <person name="Nowell W R."/>
        </authorList>
    </citation>
    <scope>NUCLEOTIDE SEQUENCE</scope>
</reference>
<dbReference type="Pfam" id="PF00107">
    <property type="entry name" value="ADH_zinc_N"/>
    <property type="match status" value="1"/>
</dbReference>
<evidence type="ECO:0000256" key="1">
    <source>
        <dbReference type="ARBA" id="ARBA00001947"/>
    </source>
</evidence>
<dbReference type="Gene3D" id="3.90.180.10">
    <property type="entry name" value="Medium-chain alcohol dehydrogenases, catalytic domain"/>
    <property type="match status" value="1"/>
</dbReference>
<dbReference type="PANTHER" id="PTHR42683">
    <property type="entry name" value="ALDEHYDE REDUCTASE"/>
    <property type="match status" value="1"/>
</dbReference>
<evidence type="ECO:0000256" key="2">
    <source>
        <dbReference type="ARBA" id="ARBA00022723"/>
    </source>
</evidence>
<evidence type="ECO:0000313" key="7">
    <source>
        <dbReference type="EMBL" id="CAF0764200.1"/>
    </source>
</evidence>
<comment type="caution">
    <text evidence="8">The sequence shown here is derived from an EMBL/GenBank/DDBJ whole genome shotgun (WGS) entry which is preliminary data.</text>
</comment>
<dbReference type="EMBL" id="CAJOBA010000601">
    <property type="protein sequence ID" value="CAF3544191.1"/>
    <property type="molecule type" value="Genomic_DNA"/>
</dbReference>
<dbReference type="InterPro" id="IPR047109">
    <property type="entry name" value="CAD-like"/>
</dbReference>
<keyword evidence="4" id="KW-0560">Oxidoreductase</keyword>
<dbReference type="PROSITE" id="PS00059">
    <property type="entry name" value="ADH_ZINC"/>
    <property type="match status" value="1"/>
</dbReference>